<dbReference type="GO" id="GO:0005524">
    <property type="term" value="F:ATP binding"/>
    <property type="evidence" value="ECO:0007669"/>
    <property type="project" value="UniProtKB-UniRule"/>
</dbReference>
<evidence type="ECO:0000256" key="1">
    <source>
        <dbReference type="ARBA" id="ARBA00002274"/>
    </source>
</evidence>
<evidence type="ECO:0000256" key="9">
    <source>
        <dbReference type="ARBA" id="ARBA00022777"/>
    </source>
</evidence>
<dbReference type="GO" id="GO:0009029">
    <property type="term" value="F:lipid-A 4'-kinase activity"/>
    <property type="evidence" value="ECO:0007669"/>
    <property type="project" value="UniProtKB-UniRule"/>
</dbReference>
<dbReference type="GO" id="GO:0009245">
    <property type="term" value="P:lipid A biosynthetic process"/>
    <property type="evidence" value="ECO:0007669"/>
    <property type="project" value="UniProtKB-UniRule"/>
</dbReference>
<evidence type="ECO:0000313" key="15">
    <source>
        <dbReference type="Proteomes" id="UP000663281"/>
    </source>
</evidence>
<evidence type="ECO:0000256" key="5">
    <source>
        <dbReference type="ARBA" id="ARBA00022516"/>
    </source>
</evidence>
<keyword evidence="6 13" id="KW-0441">Lipid A biosynthesis</keyword>
<comment type="similarity">
    <text evidence="13">Belongs to the LpxK family.</text>
</comment>
<dbReference type="EC" id="2.7.1.130" evidence="3 13"/>
<dbReference type="KEGG" id="scyp:JYB88_06790"/>
<keyword evidence="15" id="KW-1185">Reference proteome</keyword>
<dbReference type="PANTHER" id="PTHR42724">
    <property type="entry name" value="TETRAACYLDISACCHARIDE 4'-KINASE"/>
    <property type="match status" value="1"/>
</dbReference>
<gene>
    <name evidence="13" type="primary">lpxK</name>
    <name evidence="14" type="ORF">JYB88_06790</name>
</gene>
<keyword evidence="10 13" id="KW-0067">ATP-binding</keyword>
<protein>
    <recommendedName>
        <fullName evidence="4 13">Tetraacyldisaccharide 4'-kinase</fullName>
        <ecNumber evidence="3 13">2.7.1.130</ecNumber>
    </recommendedName>
    <alternativeName>
        <fullName evidence="12 13">Lipid A 4'-kinase</fullName>
    </alternativeName>
</protein>
<reference evidence="14 15" key="1">
    <citation type="submission" date="2021-03" db="EMBL/GenBank/DDBJ databases">
        <title>Novel species identification of genus Shewanella.</title>
        <authorList>
            <person name="Liu G."/>
            <person name="Zhang Q."/>
        </authorList>
    </citation>
    <scope>NUCLEOTIDE SEQUENCE [LARGE SCALE GENOMIC DNA]</scope>
    <source>
        <strain evidence="14 15">FJAT-53726</strain>
    </source>
</reference>
<dbReference type="GO" id="GO:0005886">
    <property type="term" value="C:plasma membrane"/>
    <property type="evidence" value="ECO:0007669"/>
    <property type="project" value="TreeGrafter"/>
</dbReference>
<evidence type="ECO:0000256" key="10">
    <source>
        <dbReference type="ARBA" id="ARBA00022840"/>
    </source>
</evidence>
<sequence>MQQWIHAIWYENKPGKWLLAPLSLLFWLVSAIRRLLFRLGVKQTVILPVPVIVVGNITAGGSGKTPTVIHLIELLRREGYTPGVISRGYGADIKGVRAVLSGASASEVGDEPAMIVARTCVPMVVGSDRVAAAKALLNGCGVDVIICDDGLQHYRLGRDIELALIDGQRRLGNGWLLPAGPLRELPWRLQQVDFVLNNGGKPSAGEWAMTLEPGPLQSLMAGQAAPKPGQQVNAFAGIGNPQRFFDTLGGLGFILDKVQAFNDHQALTIADLAAFGDGLPLLMTEKDAIKCLGFAKDNWWYLPVTANFPIEFDRQLVAAVAKAAANKKGQRNGF</sequence>
<dbReference type="SUPFAM" id="SSF52540">
    <property type="entry name" value="P-loop containing nucleoside triphosphate hydrolases"/>
    <property type="match status" value="1"/>
</dbReference>
<evidence type="ECO:0000256" key="7">
    <source>
        <dbReference type="ARBA" id="ARBA00022679"/>
    </source>
</evidence>
<keyword evidence="11 13" id="KW-0443">Lipid metabolism</keyword>
<accession>A0A974XN03</accession>
<evidence type="ECO:0000256" key="2">
    <source>
        <dbReference type="ARBA" id="ARBA00004870"/>
    </source>
</evidence>
<dbReference type="GO" id="GO:0009244">
    <property type="term" value="P:lipopolysaccharide core region biosynthetic process"/>
    <property type="evidence" value="ECO:0007669"/>
    <property type="project" value="TreeGrafter"/>
</dbReference>
<proteinExistence type="inferred from homology"/>
<keyword evidence="7 13" id="KW-0808">Transferase</keyword>
<keyword evidence="5 13" id="KW-0444">Lipid biosynthesis</keyword>
<evidence type="ECO:0000256" key="13">
    <source>
        <dbReference type="HAMAP-Rule" id="MF_00409"/>
    </source>
</evidence>
<dbReference type="Proteomes" id="UP000663281">
    <property type="component" value="Chromosome"/>
</dbReference>
<dbReference type="NCBIfam" id="TIGR00682">
    <property type="entry name" value="lpxK"/>
    <property type="match status" value="1"/>
</dbReference>
<evidence type="ECO:0000256" key="6">
    <source>
        <dbReference type="ARBA" id="ARBA00022556"/>
    </source>
</evidence>
<evidence type="ECO:0000313" key="14">
    <source>
        <dbReference type="EMBL" id="QSX31334.1"/>
    </source>
</evidence>
<dbReference type="EMBL" id="CP071504">
    <property type="protein sequence ID" value="QSX31334.1"/>
    <property type="molecule type" value="Genomic_DNA"/>
</dbReference>
<organism evidence="14 15">
    <name type="scientific">Shewanella cyperi</name>
    <dbReference type="NCBI Taxonomy" id="2814292"/>
    <lineage>
        <taxon>Bacteria</taxon>
        <taxon>Pseudomonadati</taxon>
        <taxon>Pseudomonadota</taxon>
        <taxon>Gammaproteobacteria</taxon>
        <taxon>Alteromonadales</taxon>
        <taxon>Shewanellaceae</taxon>
        <taxon>Shewanella</taxon>
    </lineage>
</organism>
<dbReference type="PANTHER" id="PTHR42724:SF1">
    <property type="entry name" value="TETRAACYLDISACCHARIDE 4'-KINASE, MITOCHONDRIAL-RELATED"/>
    <property type="match status" value="1"/>
</dbReference>
<dbReference type="Pfam" id="PF02606">
    <property type="entry name" value="LpxK"/>
    <property type="match status" value="1"/>
</dbReference>
<dbReference type="HAMAP" id="MF_00409">
    <property type="entry name" value="LpxK"/>
    <property type="match status" value="1"/>
</dbReference>
<feature type="binding site" evidence="13">
    <location>
        <begin position="58"/>
        <end position="65"/>
    </location>
    <ligand>
        <name>ATP</name>
        <dbReference type="ChEBI" id="CHEBI:30616"/>
    </ligand>
</feature>
<dbReference type="InterPro" id="IPR003758">
    <property type="entry name" value="LpxK"/>
</dbReference>
<comment type="function">
    <text evidence="1 13">Transfers the gamma-phosphate of ATP to the 4'-position of a tetraacyldisaccharide 1-phosphate intermediate (termed DS-1-P) to form tetraacyldisaccharide 1,4'-bis-phosphate (lipid IVA).</text>
</comment>
<dbReference type="InterPro" id="IPR027417">
    <property type="entry name" value="P-loop_NTPase"/>
</dbReference>
<evidence type="ECO:0000256" key="3">
    <source>
        <dbReference type="ARBA" id="ARBA00012071"/>
    </source>
</evidence>
<dbReference type="RefSeq" id="WP_207325915.1">
    <property type="nucleotide sequence ID" value="NZ_CP071504.1"/>
</dbReference>
<name>A0A974XN03_9GAMM</name>
<evidence type="ECO:0000256" key="12">
    <source>
        <dbReference type="ARBA" id="ARBA00029757"/>
    </source>
</evidence>
<evidence type="ECO:0000256" key="11">
    <source>
        <dbReference type="ARBA" id="ARBA00023098"/>
    </source>
</evidence>
<comment type="pathway">
    <text evidence="2 13">Glycolipid biosynthesis; lipid IV(A) biosynthesis; lipid IV(A) from (3R)-3-hydroxytetradecanoyl-[acyl-carrier-protein] and UDP-N-acetyl-alpha-D-glucosamine: step 6/6.</text>
</comment>
<dbReference type="AlphaFoldDB" id="A0A974XN03"/>
<comment type="catalytic activity">
    <reaction evidence="13">
        <text>a lipid A disaccharide + ATP = a lipid IVA + ADP + H(+)</text>
        <dbReference type="Rhea" id="RHEA:67840"/>
        <dbReference type="ChEBI" id="CHEBI:15378"/>
        <dbReference type="ChEBI" id="CHEBI:30616"/>
        <dbReference type="ChEBI" id="CHEBI:176343"/>
        <dbReference type="ChEBI" id="CHEBI:176425"/>
        <dbReference type="ChEBI" id="CHEBI:456216"/>
        <dbReference type="EC" id="2.7.1.130"/>
    </reaction>
</comment>
<keyword evidence="8 13" id="KW-0547">Nucleotide-binding</keyword>
<evidence type="ECO:0000256" key="8">
    <source>
        <dbReference type="ARBA" id="ARBA00022741"/>
    </source>
</evidence>
<keyword evidence="9 13" id="KW-0418">Kinase</keyword>
<evidence type="ECO:0000256" key="4">
    <source>
        <dbReference type="ARBA" id="ARBA00016436"/>
    </source>
</evidence>